<organism evidence="2 3">
    <name type="scientific">Drosophila kikkawai</name>
    <name type="common">Fruit fly</name>
    <dbReference type="NCBI Taxonomy" id="30033"/>
    <lineage>
        <taxon>Eukaryota</taxon>
        <taxon>Metazoa</taxon>
        <taxon>Ecdysozoa</taxon>
        <taxon>Arthropoda</taxon>
        <taxon>Hexapoda</taxon>
        <taxon>Insecta</taxon>
        <taxon>Pterygota</taxon>
        <taxon>Neoptera</taxon>
        <taxon>Endopterygota</taxon>
        <taxon>Diptera</taxon>
        <taxon>Brachycera</taxon>
        <taxon>Muscomorpha</taxon>
        <taxon>Ephydroidea</taxon>
        <taxon>Drosophilidae</taxon>
        <taxon>Drosophila</taxon>
        <taxon>Sophophora</taxon>
    </lineage>
</organism>
<protein>
    <submittedName>
        <fullName evidence="3">Uncharacterized protein</fullName>
    </submittedName>
</protein>
<accession>A0A6P4JHY1</accession>
<evidence type="ECO:0000256" key="1">
    <source>
        <dbReference type="SAM" id="MobiDB-lite"/>
    </source>
</evidence>
<dbReference type="GeneID" id="108083797"/>
<feature type="compositionally biased region" description="Polar residues" evidence="1">
    <location>
        <begin position="1"/>
        <end position="11"/>
    </location>
</feature>
<name>A0A6P4JHY1_DROKI</name>
<dbReference type="Proteomes" id="UP001652661">
    <property type="component" value="Chromosome 3R"/>
</dbReference>
<dbReference type="RefSeq" id="XP_017035216.2">
    <property type="nucleotide sequence ID" value="XM_017179727.3"/>
</dbReference>
<gene>
    <name evidence="3" type="primary">LOC108083797</name>
</gene>
<evidence type="ECO:0000313" key="3">
    <source>
        <dbReference type="RefSeq" id="XP_017035216.2"/>
    </source>
</evidence>
<dbReference type="AlphaFoldDB" id="A0A6P4JHY1"/>
<reference evidence="3" key="1">
    <citation type="submission" date="2025-08" db="UniProtKB">
        <authorList>
            <consortium name="RefSeq"/>
        </authorList>
    </citation>
    <scope>IDENTIFICATION</scope>
    <source>
        <strain evidence="3">14028-0561.14</strain>
        <tissue evidence="3">Whole fly</tissue>
    </source>
</reference>
<keyword evidence="2" id="KW-1185">Reference proteome</keyword>
<evidence type="ECO:0000313" key="2">
    <source>
        <dbReference type="Proteomes" id="UP001652661"/>
    </source>
</evidence>
<feature type="region of interest" description="Disordered" evidence="1">
    <location>
        <begin position="1"/>
        <end position="31"/>
    </location>
</feature>
<sequence length="107" mass="12134">MKYNAKTSDTYSIKPGVPQGRALEDSGSNKRTANIHFRRRHCDPQPLQMHSQPSSLTTFRQPCPPLDLNSTQIPEVKVVTYLDSLHCLITPDRPCVWTTRSWSTTPP</sequence>
<proteinExistence type="predicted"/>